<reference evidence="1 2" key="1">
    <citation type="submission" date="2020-07" db="EMBL/GenBank/DDBJ databases">
        <title>Genomic Encyclopedia of Type Strains, Phase IV (KMG-V): Genome sequencing to study the core and pangenomes of soil and plant-associated prokaryotes.</title>
        <authorList>
            <person name="Whitman W."/>
        </authorList>
    </citation>
    <scope>NUCLEOTIDE SEQUENCE [LARGE SCALE GENOMIC DNA]</scope>
    <source>
        <strain evidence="1 2">AN3</strain>
    </source>
</reference>
<sequence>MGRGGFAEAVLFIWRSSRMTRQNRRKRKIVGAGGPWIASIAYRIPKTRVQRTARHSLLSMARRKGGRGNGEMRISLCPMMENAHRGRFGFA</sequence>
<gene>
    <name evidence="1" type="ORF">FHW16_003539</name>
</gene>
<dbReference type="AlphaFoldDB" id="A0A839ET98"/>
<dbReference type="EMBL" id="JACGXN010000005">
    <property type="protein sequence ID" value="MBA8879820.1"/>
    <property type="molecule type" value="Genomic_DNA"/>
</dbReference>
<organism evidence="1 2">
    <name type="scientific">Phyllobacterium myrsinacearum</name>
    <dbReference type="NCBI Taxonomy" id="28101"/>
    <lineage>
        <taxon>Bacteria</taxon>
        <taxon>Pseudomonadati</taxon>
        <taxon>Pseudomonadota</taxon>
        <taxon>Alphaproteobacteria</taxon>
        <taxon>Hyphomicrobiales</taxon>
        <taxon>Phyllobacteriaceae</taxon>
        <taxon>Phyllobacterium</taxon>
    </lineage>
</organism>
<name>A0A839ET98_9HYPH</name>
<comment type="caution">
    <text evidence="1">The sequence shown here is derived from an EMBL/GenBank/DDBJ whole genome shotgun (WGS) entry which is preliminary data.</text>
</comment>
<keyword evidence="2" id="KW-1185">Reference proteome</keyword>
<dbReference type="Proteomes" id="UP000549052">
    <property type="component" value="Unassembled WGS sequence"/>
</dbReference>
<protein>
    <submittedName>
        <fullName evidence="1">Uncharacterized protein</fullName>
    </submittedName>
</protein>
<evidence type="ECO:0000313" key="1">
    <source>
        <dbReference type="EMBL" id="MBA8879820.1"/>
    </source>
</evidence>
<accession>A0A839ET98</accession>
<evidence type="ECO:0000313" key="2">
    <source>
        <dbReference type="Proteomes" id="UP000549052"/>
    </source>
</evidence>
<proteinExistence type="predicted"/>